<dbReference type="GO" id="GO:0047490">
    <property type="term" value="F:pectin lyase activity"/>
    <property type="evidence" value="ECO:0007669"/>
    <property type="project" value="UniProtKB-EC"/>
</dbReference>
<evidence type="ECO:0000256" key="7">
    <source>
        <dbReference type="ARBA" id="ARBA00039082"/>
    </source>
</evidence>
<evidence type="ECO:0000259" key="10">
    <source>
        <dbReference type="SMART" id="SM00656"/>
    </source>
</evidence>
<keyword evidence="8" id="KW-0119">Carbohydrate metabolism</keyword>
<proteinExistence type="inferred from homology"/>
<comment type="subcellular location">
    <subcellularLocation>
        <location evidence="1 8">Secreted</location>
    </subcellularLocation>
</comment>
<evidence type="ECO:0000256" key="2">
    <source>
        <dbReference type="ARBA" id="ARBA00010980"/>
    </source>
</evidence>
<protein>
    <recommendedName>
        <fullName evidence="7">pectin lyase</fullName>
        <ecNumber evidence="7">4.2.2.10</ecNumber>
    </recommendedName>
</protein>
<keyword evidence="4 9" id="KW-0732">Signal</keyword>
<evidence type="ECO:0000256" key="8">
    <source>
        <dbReference type="RuleBase" id="RU361173"/>
    </source>
</evidence>
<dbReference type="InterPro" id="IPR045032">
    <property type="entry name" value="PEL"/>
</dbReference>
<keyword evidence="3 8" id="KW-0964">Secreted</keyword>
<reference evidence="11" key="1">
    <citation type="journal article" date="2020" name="Mol. Plant Microbe">
        <title>Pectin as Carbon Source for Monilinia laxa Exoproteome and Expression Profiles of Related Genes.</title>
        <authorList>
            <person name="Rodriguez-Pires S."/>
            <person name="Melgarejo P."/>
            <person name="De Cal A."/>
            <person name="Espeso E.A."/>
        </authorList>
    </citation>
    <scope>NUCLEOTIDE SEQUENCE</scope>
    <source>
        <strain evidence="11">8L</strain>
    </source>
</reference>
<feature type="signal peptide" evidence="9">
    <location>
        <begin position="1"/>
        <end position="19"/>
    </location>
</feature>
<comment type="catalytic activity">
    <reaction evidence="6">
        <text>Eliminative cleavage of (1-&gt;4)-alpha-D-galacturonan methyl ester to give oligosaccharides with 4-deoxy-6-O-methyl-alpha-D-galact-4-enuronosyl groups at their non-reducing ends.</text>
        <dbReference type="EC" id="4.2.2.10"/>
    </reaction>
</comment>
<dbReference type="EC" id="4.2.2.10" evidence="7"/>
<gene>
    <name evidence="11" type="primary">PNL1</name>
</gene>
<dbReference type="InterPro" id="IPR011050">
    <property type="entry name" value="Pectin_lyase_fold/virulence"/>
</dbReference>
<feature type="domain" description="Pectate lyase" evidence="10">
    <location>
        <begin position="97"/>
        <end position="313"/>
    </location>
</feature>
<evidence type="ECO:0000256" key="3">
    <source>
        <dbReference type="ARBA" id="ARBA00022525"/>
    </source>
</evidence>
<evidence type="ECO:0000256" key="9">
    <source>
        <dbReference type="SAM" id="SignalP"/>
    </source>
</evidence>
<evidence type="ECO:0000256" key="5">
    <source>
        <dbReference type="ARBA" id="ARBA00023239"/>
    </source>
</evidence>
<dbReference type="InterPro" id="IPR002022">
    <property type="entry name" value="Pec_lyase"/>
</dbReference>
<dbReference type="GO" id="GO:0000272">
    <property type="term" value="P:polysaccharide catabolic process"/>
    <property type="evidence" value="ECO:0007669"/>
    <property type="project" value="UniProtKB-KW"/>
</dbReference>
<evidence type="ECO:0000256" key="6">
    <source>
        <dbReference type="ARBA" id="ARBA00036818"/>
    </source>
</evidence>
<sequence length="394" mass="41547">MVSIKSLAMLLFSAIAVDAAGVVGKAEGFAALATGGGAAAPAIPANINELVTWLTDDVPRTIILDKTWDFTGSMGQMTEKGCTPVSSKCTGGAIQDAINYNGWCKQHSNQAVAQPTVTYDVVALNRNAIKIGSNKSIVGVGITGKIKGRGFYISNSKNIIIQNVEFLELNPKYIWGGDAISVDGSDLLWIDHVKISRIGRQHITMGPAASNRVTISNSEFDGTTQWSVKCNNEHYWTLYFTGSKDTVTFKGNYLHSTSGRGPKVGGLASSVEPNVFFHAANNYWHNIGGNAFQLGKGAKVLAEGNQFENAAQPIDVDSDAGAKSVWTSSTGVEACTPIIGRPCLANSLVSSGTFAGSNQDVLTAAKTMTLCPVLPVTNVKAMVLQNAGIGKIKA</sequence>
<dbReference type="AlphaFoldDB" id="A0A7G2JUS5"/>
<dbReference type="EMBL" id="BK012081">
    <property type="protein sequence ID" value="DAC85250.1"/>
    <property type="molecule type" value="Genomic_DNA"/>
</dbReference>
<evidence type="ECO:0000256" key="1">
    <source>
        <dbReference type="ARBA" id="ARBA00004613"/>
    </source>
</evidence>
<keyword evidence="8" id="KW-0624">Polysaccharide degradation</keyword>
<name>A0A7G2JUS5_MONLA</name>
<dbReference type="InterPro" id="IPR012334">
    <property type="entry name" value="Pectin_lyas_fold"/>
</dbReference>
<dbReference type="Gene3D" id="2.160.20.10">
    <property type="entry name" value="Single-stranded right-handed beta-helix, Pectin lyase-like"/>
    <property type="match status" value="1"/>
</dbReference>
<dbReference type="PANTHER" id="PTHR31683:SF16">
    <property type="entry name" value="PECTIN LYASE A-RELATED"/>
    <property type="match status" value="1"/>
</dbReference>
<dbReference type="SMART" id="SM00656">
    <property type="entry name" value="Amb_all"/>
    <property type="match status" value="1"/>
</dbReference>
<accession>A0A7G2JUS5</accession>
<dbReference type="GO" id="GO:0005576">
    <property type="term" value="C:extracellular region"/>
    <property type="evidence" value="ECO:0007669"/>
    <property type="project" value="UniProtKB-SubCell"/>
</dbReference>
<dbReference type="PANTHER" id="PTHR31683">
    <property type="entry name" value="PECTATE LYASE 18-RELATED"/>
    <property type="match status" value="1"/>
</dbReference>
<keyword evidence="5 8" id="KW-0456">Lyase</keyword>
<feature type="chain" id="PRO_5028931615" description="pectin lyase" evidence="9">
    <location>
        <begin position="20"/>
        <end position="394"/>
    </location>
</feature>
<evidence type="ECO:0000256" key="4">
    <source>
        <dbReference type="ARBA" id="ARBA00022729"/>
    </source>
</evidence>
<comment type="similarity">
    <text evidence="2 8">Belongs to the polysaccharide lyase 1 family.</text>
</comment>
<evidence type="ECO:0000313" key="11">
    <source>
        <dbReference type="EMBL" id="DAC85250.1"/>
    </source>
</evidence>
<dbReference type="Pfam" id="PF00544">
    <property type="entry name" value="Pectate_lyase_4"/>
    <property type="match status" value="1"/>
</dbReference>
<dbReference type="SUPFAM" id="SSF51126">
    <property type="entry name" value="Pectin lyase-like"/>
    <property type="match status" value="1"/>
</dbReference>
<dbReference type="GO" id="GO:0030570">
    <property type="term" value="F:pectate lyase activity"/>
    <property type="evidence" value="ECO:0007669"/>
    <property type="project" value="InterPro"/>
</dbReference>
<organism evidence="11">
    <name type="scientific">Monilinia laxa</name>
    <name type="common">Brown rot fungus</name>
    <name type="synonym">Sclerotinia laxa</name>
    <dbReference type="NCBI Taxonomy" id="61186"/>
    <lineage>
        <taxon>Eukaryota</taxon>
        <taxon>Fungi</taxon>
        <taxon>Dikarya</taxon>
        <taxon>Ascomycota</taxon>
        <taxon>Pezizomycotina</taxon>
        <taxon>Leotiomycetes</taxon>
        <taxon>Helotiales</taxon>
        <taxon>Sclerotiniaceae</taxon>
        <taxon>Monilinia</taxon>
    </lineage>
</organism>